<accession>A0A1Y2EUG3</accession>
<keyword evidence="3" id="KW-0496">Mitochondrion</keyword>
<name>A0A1Y2EUG3_9FUNG</name>
<dbReference type="AlphaFoldDB" id="A0A1Y2EUG3"/>
<dbReference type="Pfam" id="PF07534">
    <property type="entry name" value="TLD"/>
    <property type="match status" value="1"/>
</dbReference>
<dbReference type="EMBL" id="MCOG01000027">
    <property type="protein sequence ID" value="ORY74924.1"/>
    <property type="molecule type" value="Genomic_DNA"/>
</dbReference>
<dbReference type="OrthoDB" id="26679at2759"/>
<dbReference type="PANTHER" id="PTHR23354">
    <property type="entry name" value="NUCLEOLAR PROTEIN 7/ESTROGEN RECEPTOR COACTIVATOR-RELATED"/>
    <property type="match status" value="1"/>
</dbReference>
<proteinExistence type="inferred from homology"/>
<comment type="similarity">
    <text evidence="2">Belongs to the OXR1 family.</text>
</comment>
<dbReference type="GO" id="GO:0005634">
    <property type="term" value="C:nucleus"/>
    <property type="evidence" value="ECO:0007669"/>
    <property type="project" value="TreeGrafter"/>
</dbReference>
<evidence type="ECO:0000256" key="4">
    <source>
        <dbReference type="ARBA" id="ARBA00040604"/>
    </source>
</evidence>
<reference evidence="6 7" key="1">
    <citation type="submission" date="2016-08" db="EMBL/GenBank/DDBJ databases">
        <title>A Parts List for Fungal Cellulosomes Revealed by Comparative Genomics.</title>
        <authorList>
            <consortium name="DOE Joint Genome Institute"/>
            <person name="Haitjema C.H."/>
            <person name="Gilmore S.P."/>
            <person name="Henske J.K."/>
            <person name="Solomon K.V."/>
            <person name="De Groot R."/>
            <person name="Kuo A."/>
            <person name="Mondo S.J."/>
            <person name="Salamov A.A."/>
            <person name="Labutti K."/>
            <person name="Zhao Z."/>
            <person name="Chiniquy J."/>
            <person name="Barry K."/>
            <person name="Brewer H.M."/>
            <person name="Purvine S.O."/>
            <person name="Wright A.T."/>
            <person name="Boxma B."/>
            <person name="Van Alen T."/>
            <person name="Hackstein J.H."/>
            <person name="Baker S.E."/>
            <person name="Grigoriev I.V."/>
            <person name="O'Malley M.A."/>
        </authorList>
    </citation>
    <scope>NUCLEOTIDE SEQUENCE [LARGE SCALE GENOMIC DNA]</scope>
    <source>
        <strain evidence="6 7">G1</strain>
    </source>
</reference>
<comment type="caution">
    <text evidence="6">The sequence shown here is derived from an EMBL/GenBank/DDBJ whole genome shotgun (WGS) entry which is preliminary data.</text>
</comment>
<comment type="subcellular location">
    <subcellularLocation>
        <location evidence="1">Mitochondrion</location>
    </subcellularLocation>
</comment>
<keyword evidence="7" id="KW-1185">Reference proteome</keyword>
<protein>
    <recommendedName>
        <fullName evidence="4">Oxidation resistance protein 1</fullName>
    </recommendedName>
</protein>
<dbReference type="InterPro" id="IPR006571">
    <property type="entry name" value="TLDc_dom"/>
</dbReference>
<evidence type="ECO:0000259" key="5">
    <source>
        <dbReference type="PROSITE" id="PS51886"/>
    </source>
</evidence>
<dbReference type="PANTHER" id="PTHR23354:SF62">
    <property type="entry name" value="MUSTARD, ISOFORM V"/>
    <property type="match status" value="1"/>
</dbReference>
<sequence>MLNSNSFEVMMSNLKNCSTKKEKKSKKIRKFFSALFKKKHHSKSEIIENDNLSDISNCTDINAQEECYIKSSNKPFDTKSEATLYSLSNSSALSSTNDIYYNKINNPSNSSSYSSTNKNSINSNLTYISRSSFYSAPSVNSTILILSGNQIPLKLQGRYETTIPILNNVMAEQIRTRIPSLYKEAIHWKLLYSIDQHGLSLKTLYSNIKHAGPCVMAITTENDEVFGAFTSEPFDPSISNRYYGSGLSFIWKLNEHGNIDFFQAINSNQYYMLADNHFIAMGGGNGKFGFYLNENLIDGYISPCMTFDYNSNITENEKFECYGLEIWGFEF</sequence>
<evidence type="ECO:0000256" key="2">
    <source>
        <dbReference type="ARBA" id="ARBA00009540"/>
    </source>
</evidence>
<evidence type="ECO:0000313" key="7">
    <source>
        <dbReference type="Proteomes" id="UP000193920"/>
    </source>
</evidence>
<evidence type="ECO:0000313" key="6">
    <source>
        <dbReference type="EMBL" id="ORY74924.1"/>
    </source>
</evidence>
<dbReference type="SMART" id="SM00584">
    <property type="entry name" value="TLDc"/>
    <property type="match status" value="1"/>
</dbReference>
<organism evidence="6 7">
    <name type="scientific">Neocallimastix californiae</name>
    <dbReference type="NCBI Taxonomy" id="1754190"/>
    <lineage>
        <taxon>Eukaryota</taxon>
        <taxon>Fungi</taxon>
        <taxon>Fungi incertae sedis</taxon>
        <taxon>Chytridiomycota</taxon>
        <taxon>Chytridiomycota incertae sedis</taxon>
        <taxon>Neocallimastigomycetes</taxon>
        <taxon>Neocallimastigales</taxon>
        <taxon>Neocallimastigaceae</taxon>
        <taxon>Neocallimastix</taxon>
    </lineage>
</organism>
<dbReference type="GO" id="GO:0005739">
    <property type="term" value="C:mitochondrion"/>
    <property type="evidence" value="ECO:0007669"/>
    <property type="project" value="UniProtKB-SubCell"/>
</dbReference>
<dbReference type="GO" id="GO:0006979">
    <property type="term" value="P:response to oxidative stress"/>
    <property type="evidence" value="ECO:0007669"/>
    <property type="project" value="TreeGrafter"/>
</dbReference>
<evidence type="ECO:0000256" key="1">
    <source>
        <dbReference type="ARBA" id="ARBA00004173"/>
    </source>
</evidence>
<dbReference type="PROSITE" id="PS51886">
    <property type="entry name" value="TLDC"/>
    <property type="match status" value="1"/>
</dbReference>
<feature type="domain" description="TLDc" evidence="5">
    <location>
        <begin position="164"/>
        <end position="330"/>
    </location>
</feature>
<evidence type="ECO:0000256" key="3">
    <source>
        <dbReference type="ARBA" id="ARBA00023128"/>
    </source>
</evidence>
<dbReference type="Proteomes" id="UP000193920">
    <property type="component" value="Unassembled WGS sequence"/>
</dbReference>
<gene>
    <name evidence="6" type="ORF">LY90DRAFT_377952</name>
</gene>